<dbReference type="Pfam" id="PF04828">
    <property type="entry name" value="GFA"/>
    <property type="match status" value="1"/>
</dbReference>
<evidence type="ECO:0000256" key="3">
    <source>
        <dbReference type="ARBA" id="ARBA00022833"/>
    </source>
</evidence>
<accession>A0AAJ0MEA5</accession>
<proteinExistence type="inferred from homology"/>
<evidence type="ECO:0000313" key="7">
    <source>
        <dbReference type="Proteomes" id="UP001275084"/>
    </source>
</evidence>
<dbReference type="PANTHER" id="PTHR33337:SF3">
    <property type="entry name" value="CENP-V_GFA DOMAIN-CONTAINING PROTEIN"/>
    <property type="match status" value="1"/>
</dbReference>
<dbReference type="PANTHER" id="PTHR33337">
    <property type="entry name" value="GFA DOMAIN-CONTAINING PROTEIN"/>
    <property type="match status" value="1"/>
</dbReference>
<keyword evidence="2" id="KW-0479">Metal-binding</keyword>
<keyword evidence="7" id="KW-1185">Reference proteome</keyword>
<dbReference type="GO" id="GO:0016846">
    <property type="term" value="F:carbon-sulfur lyase activity"/>
    <property type="evidence" value="ECO:0007669"/>
    <property type="project" value="InterPro"/>
</dbReference>
<dbReference type="EMBL" id="JAUIQD010000004">
    <property type="protein sequence ID" value="KAK3353257.1"/>
    <property type="molecule type" value="Genomic_DNA"/>
</dbReference>
<name>A0AAJ0MEA5_9PEZI</name>
<evidence type="ECO:0000259" key="5">
    <source>
        <dbReference type="PROSITE" id="PS51891"/>
    </source>
</evidence>
<feature type="domain" description="CENP-V/GFA" evidence="5">
    <location>
        <begin position="9"/>
        <end position="127"/>
    </location>
</feature>
<keyword evidence="4" id="KW-0456">Lyase</keyword>
<evidence type="ECO:0000256" key="2">
    <source>
        <dbReference type="ARBA" id="ARBA00022723"/>
    </source>
</evidence>
<reference evidence="6" key="2">
    <citation type="submission" date="2023-06" db="EMBL/GenBank/DDBJ databases">
        <authorList>
            <consortium name="Lawrence Berkeley National Laboratory"/>
            <person name="Haridas S."/>
            <person name="Hensen N."/>
            <person name="Bonometti L."/>
            <person name="Westerberg I."/>
            <person name="Brannstrom I.O."/>
            <person name="Guillou S."/>
            <person name="Cros-Aarteil S."/>
            <person name="Calhoun S."/>
            <person name="Kuo A."/>
            <person name="Mondo S."/>
            <person name="Pangilinan J."/>
            <person name="Riley R."/>
            <person name="Labutti K."/>
            <person name="Andreopoulos B."/>
            <person name="Lipzen A."/>
            <person name="Chen C."/>
            <person name="Yanf M."/>
            <person name="Daum C."/>
            <person name="Ng V."/>
            <person name="Clum A."/>
            <person name="Steindorff A."/>
            <person name="Ohm R."/>
            <person name="Martin F."/>
            <person name="Silar P."/>
            <person name="Natvig D."/>
            <person name="Lalanne C."/>
            <person name="Gautier V."/>
            <person name="Ament-Velasquez S.L."/>
            <person name="Kruys A."/>
            <person name="Hutchinson M.I."/>
            <person name="Powell A.J."/>
            <person name="Barry K."/>
            <person name="Miller A.N."/>
            <person name="Grigoriev I.V."/>
            <person name="Debuchy R."/>
            <person name="Gladieux P."/>
            <person name="Thoren M.H."/>
            <person name="Johannesson H."/>
        </authorList>
    </citation>
    <scope>NUCLEOTIDE SEQUENCE</scope>
    <source>
        <strain evidence="6">CBS 955.72</strain>
    </source>
</reference>
<sequence>MAATPDPTKPGLPVSCQCGDIRFSTPPGGPLFQAICHCTNCRKQTTSAFGMSVFFPSDKVFPLPADVEAKIKVFEHPCDSGNTMRCFFCPRCGVRVLQAAIKPDGSIRPAVSFRAGAIDSGIEWPWEGLHFFTRSAVIPIPETAKKFETLPPAEE</sequence>
<protein>
    <submittedName>
        <fullName evidence="6">Mss4-like protein</fullName>
    </submittedName>
</protein>
<gene>
    <name evidence="6" type="ORF">B0T25DRAFT_454685</name>
</gene>
<evidence type="ECO:0000313" key="6">
    <source>
        <dbReference type="EMBL" id="KAK3353257.1"/>
    </source>
</evidence>
<organism evidence="6 7">
    <name type="scientific">Lasiosphaeria hispida</name>
    <dbReference type="NCBI Taxonomy" id="260671"/>
    <lineage>
        <taxon>Eukaryota</taxon>
        <taxon>Fungi</taxon>
        <taxon>Dikarya</taxon>
        <taxon>Ascomycota</taxon>
        <taxon>Pezizomycotina</taxon>
        <taxon>Sordariomycetes</taxon>
        <taxon>Sordariomycetidae</taxon>
        <taxon>Sordariales</taxon>
        <taxon>Lasiosphaeriaceae</taxon>
        <taxon>Lasiosphaeria</taxon>
    </lineage>
</organism>
<dbReference type="Gene3D" id="3.90.1590.10">
    <property type="entry name" value="glutathione-dependent formaldehyde- activating enzyme (gfa)"/>
    <property type="match status" value="1"/>
</dbReference>
<dbReference type="PROSITE" id="PS51891">
    <property type="entry name" value="CENP_V_GFA"/>
    <property type="match status" value="1"/>
</dbReference>
<dbReference type="InterPro" id="IPR006913">
    <property type="entry name" value="CENP-V/GFA"/>
</dbReference>
<dbReference type="Proteomes" id="UP001275084">
    <property type="component" value="Unassembled WGS sequence"/>
</dbReference>
<evidence type="ECO:0000256" key="4">
    <source>
        <dbReference type="ARBA" id="ARBA00023239"/>
    </source>
</evidence>
<dbReference type="InterPro" id="IPR011057">
    <property type="entry name" value="Mss4-like_sf"/>
</dbReference>
<dbReference type="AlphaFoldDB" id="A0AAJ0MEA5"/>
<comment type="similarity">
    <text evidence="1">Belongs to the Gfa family.</text>
</comment>
<evidence type="ECO:0000256" key="1">
    <source>
        <dbReference type="ARBA" id="ARBA00005495"/>
    </source>
</evidence>
<dbReference type="GO" id="GO:0046872">
    <property type="term" value="F:metal ion binding"/>
    <property type="evidence" value="ECO:0007669"/>
    <property type="project" value="UniProtKB-KW"/>
</dbReference>
<reference evidence="6" key="1">
    <citation type="journal article" date="2023" name="Mol. Phylogenet. Evol.">
        <title>Genome-scale phylogeny and comparative genomics of the fungal order Sordariales.</title>
        <authorList>
            <person name="Hensen N."/>
            <person name="Bonometti L."/>
            <person name="Westerberg I."/>
            <person name="Brannstrom I.O."/>
            <person name="Guillou S."/>
            <person name="Cros-Aarteil S."/>
            <person name="Calhoun S."/>
            <person name="Haridas S."/>
            <person name="Kuo A."/>
            <person name="Mondo S."/>
            <person name="Pangilinan J."/>
            <person name="Riley R."/>
            <person name="LaButti K."/>
            <person name="Andreopoulos B."/>
            <person name="Lipzen A."/>
            <person name="Chen C."/>
            <person name="Yan M."/>
            <person name="Daum C."/>
            <person name="Ng V."/>
            <person name="Clum A."/>
            <person name="Steindorff A."/>
            <person name="Ohm R.A."/>
            <person name="Martin F."/>
            <person name="Silar P."/>
            <person name="Natvig D.O."/>
            <person name="Lalanne C."/>
            <person name="Gautier V."/>
            <person name="Ament-Velasquez S.L."/>
            <person name="Kruys A."/>
            <person name="Hutchinson M.I."/>
            <person name="Powell A.J."/>
            <person name="Barry K."/>
            <person name="Miller A.N."/>
            <person name="Grigoriev I.V."/>
            <person name="Debuchy R."/>
            <person name="Gladieux P."/>
            <person name="Hiltunen Thoren M."/>
            <person name="Johannesson H."/>
        </authorList>
    </citation>
    <scope>NUCLEOTIDE SEQUENCE</scope>
    <source>
        <strain evidence="6">CBS 955.72</strain>
    </source>
</reference>
<keyword evidence="3" id="KW-0862">Zinc</keyword>
<comment type="caution">
    <text evidence="6">The sequence shown here is derived from an EMBL/GenBank/DDBJ whole genome shotgun (WGS) entry which is preliminary data.</text>
</comment>
<dbReference type="SUPFAM" id="SSF51316">
    <property type="entry name" value="Mss4-like"/>
    <property type="match status" value="1"/>
</dbReference>